<gene>
    <name evidence="1" type="ORF">SAMN02745196_01504</name>
</gene>
<evidence type="ECO:0000313" key="1">
    <source>
        <dbReference type="EMBL" id="SHH81625.1"/>
    </source>
</evidence>
<dbReference type="SUPFAM" id="SSF143842">
    <property type="entry name" value="YwmB-like"/>
    <property type="match status" value="1"/>
</dbReference>
<protein>
    <recommendedName>
        <fullName evidence="3">TATA-box binding</fullName>
    </recommendedName>
</protein>
<reference evidence="1 2" key="1">
    <citation type="submission" date="2016-11" db="EMBL/GenBank/DDBJ databases">
        <authorList>
            <person name="Jaros S."/>
            <person name="Januszkiewicz K."/>
            <person name="Wedrychowicz H."/>
        </authorList>
    </citation>
    <scope>NUCLEOTIDE SEQUENCE [LARGE SCALE GENOMIC DNA]</scope>
    <source>
        <strain evidence="1 2">DSM 3089</strain>
    </source>
</reference>
<dbReference type="EMBL" id="FQXP01000005">
    <property type="protein sequence ID" value="SHH81625.1"/>
    <property type="molecule type" value="Genomic_DNA"/>
</dbReference>
<sequence length="221" mass="25352">MKELKKVSIFIFIIFALLVSNNKVTFANKYDVYEEILSISNTSVIESGIKVRFTTLEENMDIVYKIKNKLETIDESMNISIDNERKYIEFNGKTLYGFIDYSSQEGAITVQIIEKSKDLSIESLKAMIMNIINNKIQNMESFEYIKASLPNDVNLQNLNINIEKKLSTNDCKNIDSIELNNGYSSLINLNTERENQINYALCSYTSGKYLIIGTPEIIIPY</sequence>
<dbReference type="InterPro" id="IPR036209">
    <property type="entry name" value="YwmB-like_sf"/>
</dbReference>
<dbReference type="STRING" id="1121306.SAMN02745196_01504"/>
<proteinExistence type="predicted"/>
<name>A0A1M5W2A5_9CLOT</name>
<organism evidence="1 2">
    <name type="scientific">Clostridium collagenovorans DSM 3089</name>
    <dbReference type="NCBI Taxonomy" id="1121306"/>
    <lineage>
        <taxon>Bacteria</taxon>
        <taxon>Bacillati</taxon>
        <taxon>Bacillota</taxon>
        <taxon>Clostridia</taxon>
        <taxon>Eubacteriales</taxon>
        <taxon>Clostridiaceae</taxon>
        <taxon>Clostridium</taxon>
    </lineage>
</organism>
<evidence type="ECO:0008006" key="3">
    <source>
        <dbReference type="Google" id="ProtNLM"/>
    </source>
</evidence>
<accession>A0A1M5W2A5</accession>
<dbReference type="RefSeq" id="WP_072831405.1">
    <property type="nucleotide sequence ID" value="NZ_FQXP01000005.1"/>
</dbReference>
<keyword evidence="2" id="KW-1185">Reference proteome</keyword>
<evidence type="ECO:0000313" key="2">
    <source>
        <dbReference type="Proteomes" id="UP000184526"/>
    </source>
</evidence>
<dbReference type="Proteomes" id="UP000184526">
    <property type="component" value="Unassembled WGS sequence"/>
</dbReference>
<dbReference type="AlphaFoldDB" id="A0A1M5W2A5"/>
<dbReference type="OrthoDB" id="1934444at2"/>